<keyword evidence="2" id="KW-1185">Reference proteome</keyword>
<reference evidence="1" key="1">
    <citation type="journal article" date="2019" name="bioRxiv">
        <title>The Genome of the Zebra Mussel, Dreissena polymorpha: A Resource for Invasive Species Research.</title>
        <authorList>
            <person name="McCartney M.A."/>
            <person name="Auch B."/>
            <person name="Kono T."/>
            <person name="Mallez S."/>
            <person name="Zhang Y."/>
            <person name="Obille A."/>
            <person name="Becker A."/>
            <person name="Abrahante J.E."/>
            <person name="Garbe J."/>
            <person name="Badalamenti J.P."/>
            <person name="Herman A."/>
            <person name="Mangelson H."/>
            <person name="Liachko I."/>
            <person name="Sullivan S."/>
            <person name="Sone E.D."/>
            <person name="Koren S."/>
            <person name="Silverstein K.A.T."/>
            <person name="Beckman K.B."/>
            <person name="Gohl D.M."/>
        </authorList>
    </citation>
    <scope>NUCLEOTIDE SEQUENCE</scope>
    <source>
        <strain evidence="1">Duluth1</strain>
        <tissue evidence="1">Whole animal</tissue>
    </source>
</reference>
<name>A0A9D4JL76_DREPO</name>
<proteinExistence type="predicted"/>
<accession>A0A9D4JL76</accession>
<protein>
    <submittedName>
        <fullName evidence="1">Uncharacterized protein</fullName>
    </submittedName>
</protein>
<gene>
    <name evidence="1" type="ORF">DPMN_117927</name>
</gene>
<evidence type="ECO:0000313" key="2">
    <source>
        <dbReference type="Proteomes" id="UP000828390"/>
    </source>
</evidence>
<dbReference type="EMBL" id="JAIWYP010000005">
    <property type="protein sequence ID" value="KAH3816411.1"/>
    <property type="molecule type" value="Genomic_DNA"/>
</dbReference>
<dbReference type="AlphaFoldDB" id="A0A9D4JL76"/>
<dbReference type="Proteomes" id="UP000828390">
    <property type="component" value="Unassembled WGS sequence"/>
</dbReference>
<organism evidence="1 2">
    <name type="scientific">Dreissena polymorpha</name>
    <name type="common">Zebra mussel</name>
    <name type="synonym">Mytilus polymorpha</name>
    <dbReference type="NCBI Taxonomy" id="45954"/>
    <lineage>
        <taxon>Eukaryota</taxon>
        <taxon>Metazoa</taxon>
        <taxon>Spiralia</taxon>
        <taxon>Lophotrochozoa</taxon>
        <taxon>Mollusca</taxon>
        <taxon>Bivalvia</taxon>
        <taxon>Autobranchia</taxon>
        <taxon>Heteroconchia</taxon>
        <taxon>Euheterodonta</taxon>
        <taxon>Imparidentia</taxon>
        <taxon>Neoheterodontei</taxon>
        <taxon>Myida</taxon>
        <taxon>Dreissenoidea</taxon>
        <taxon>Dreissenidae</taxon>
        <taxon>Dreissena</taxon>
    </lineage>
</organism>
<reference evidence="1" key="2">
    <citation type="submission" date="2020-11" db="EMBL/GenBank/DDBJ databases">
        <authorList>
            <person name="McCartney M.A."/>
            <person name="Auch B."/>
            <person name="Kono T."/>
            <person name="Mallez S."/>
            <person name="Becker A."/>
            <person name="Gohl D.M."/>
            <person name="Silverstein K.A.T."/>
            <person name="Koren S."/>
            <person name="Bechman K.B."/>
            <person name="Herman A."/>
            <person name="Abrahante J.E."/>
            <person name="Garbe J."/>
        </authorList>
    </citation>
    <scope>NUCLEOTIDE SEQUENCE</scope>
    <source>
        <strain evidence="1">Duluth1</strain>
        <tissue evidence="1">Whole animal</tissue>
    </source>
</reference>
<evidence type="ECO:0000313" key="1">
    <source>
        <dbReference type="EMBL" id="KAH3816411.1"/>
    </source>
</evidence>
<comment type="caution">
    <text evidence="1">The sequence shown here is derived from an EMBL/GenBank/DDBJ whole genome shotgun (WGS) entry which is preliminary data.</text>
</comment>
<sequence length="56" mass="6247">MKNIEKLAQENTHTSIHNGHVLYTSNNALNHNSYSGYSEFTLQSGGATMVKGHVQW</sequence>